<proteinExistence type="predicted"/>
<keyword evidence="1" id="KW-0004">4Fe-4S</keyword>
<evidence type="ECO:0000256" key="1">
    <source>
        <dbReference type="ARBA" id="ARBA00022485"/>
    </source>
</evidence>
<organism evidence="7 8">
    <name type="scientific">Propioniciclava coleopterorum</name>
    <dbReference type="NCBI Taxonomy" id="2714937"/>
    <lineage>
        <taxon>Bacteria</taxon>
        <taxon>Bacillati</taxon>
        <taxon>Actinomycetota</taxon>
        <taxon>Actinomycetes</taxon>
        <taxon>Propionibacteriales</taxon>
        <taxon>Propionibacteriaceae</taxon>
        <taxon>Propioniciclava</taxon>
    </lineage>
</organism>
<dbReference type="InterPro" id="IPR017896">
    <property type="entry name" value="4Fe4S_Fe-S-bd"/>
</dbReference>
<dbReference type="PANTHER" id="PTHR24960">
    <property type="entry name" value="PHOTOSYSTEM I IRON-SULFUR CENTER-RELATED"/>
    <property type="match status" value="1"/>
</dbReference>
<keyword evidence="4" id="KW-0411">Iron-sulfur</keyword>
<dbReference type="EMBL" id="CP049865">
    <property type="protein sequence ID" value="QIK72892.1"/>
    <property type="molecule type" value="Genomic_DNA"/>
</dbReference>
<dbReference type="Proteomes" id="UP000501058">
    <property type="component" value="Chromosome"/>
</dbReference>
<dbReference type="KEGG" id="prv:G7070_12225"/>
<feature type="domain" description="4Fe-4S ferredoxin-type" evidence="6">
    <location>
        <begin position="292"/>
        <end position="321"/>
    </location>
</feature>
<evidence type="ECO:0000313" key="8">
    <source>
        <dbReference type="Proteomes" id="UP000501058"/>
    </source>
</evidence>
<dbReference type="SUPFAM" id="SSF54862">
    <property type="entry name" value="4Fe-4S ferredoxins"/>
    <property type="match status" value="2"/>
</dbReference>
<feature type="region of interest" description="Disordered" evidence="5">
    <location>
        <begin position="130"/>
        <end position="162"/>
    </location>
</feature>
<keyword evidence="8" id="KW-1185">Reference proteome</keyword>
<dbReference type="InterPro" id="IPR017900">
    <property type="entry name" value="4Fe4S_Fe_S_CS"/>
</dbReference>
<evidence type="ECO:0000256" key="4">
    <source>
        <dbReference type="ARBA" id="ARBA00023014"/>
    </source>
</evidence>
<dbReference type="GO" id="GO:0046872">
    <property type="term" value="F:metal ion binding"/>
    <property type="evidence" value="ECO:0007669"/>
    <property type="project" value="UniProtKB-KW"/>
</dbReference>
<dbReference type="PROSITE" id="PS51379">
    <property type="entry name" value="4FE4S_FER_2"/>
    <property type="match status" value="4"/>
</dbReference>
<evidence type="ECO:0000256" key="2">
    <source>
        <dbReference type="ARBA" id="ARBA00022723"/>
    </source>
</evidence>
<accession>A0A6G7Y7U9</accession>
<evidence type="ECO:0000313" key="7">
    <source>
        <dbReference type="EMBL" id="QIK72892.1"/>
    </source>
</evidence>
<reference evidence="7 8" key="1">
    <citation type="submission" date="2020-03" db="EMBL/GenBank/DDBJ databases">
        <title>Propioniciclava sp. nov., isolated from Hydrophilus acuminatus.</title>
        <authorList>
            <person name="Hyun D.-W."/>
            <person name="Bae J.-W."/>
        </authorList>
    </citation>
    <scope>NUCLEOTIDE SEQUENCE [LARGE SCALE GENOMIC DNA]</scope>
    <source>
        <strain evidence="7 8">HDW11</strain>
    </source>
</reference>
<evidence type="ECO:0000256" key="5">
    <source>
        <dbReference type="SAM" id="MobiDB-lite"/>
    </source>
</evidence>
<sequence length="369" mass="37512">MGGGDQALIGTAPALDAQACTRPDGRACTACAAACPADAILLVGEREPRLDVDACTGCGACVPACPASAFSGAAITPVQLVARASGRRTTQVRCARAGAAEPRDRSESVAAVACLAGLDPEAVVAAAGRLARGDSPAENASRRVRGDSPDPAASGREGPEQPTVRFVHADCASCAGGAPALARRVMERTAALLATVDGRVRIAEETVEPATAPARTRRARGGFTRRGVFALRQTSALPEVSPDAPARALLRASYPQAPVPRVAVAASCTACEVCSLTCPTRALSWRSRDGVAELILDAEACTACGECARLCPEDVLTVTPDAAPPGPAIIARVAPGRCTRCRAVLAPGEGPRCTRCEAHASFAADIFGA</sequence>
<keyword evidence="2" id="KW-0479">Metal-binding</keyword>
<gene>
    <name evidence="7" type="ORF">G7070_12225</name>
</gene>
<feature type="domain" description="4Fe-4S ferredoxin-type" evidence="6">
    <location>
        <begin position="258"/>
        <end position="288"/>
    </location>
</feature>
<dbReference type="InterPro" id="IPR050157">
    <property type="entry name" value="PSI_iron-sulfur_center"/>
</dbReference>
<dbReference type="RefSeq" id="WP_166233965.1">
    <property type="nucleotide sequence ID" value="NZ_CP049865.1"/>
</dbReference>
<dbReference type="Gene3D" id="3.30.70.20">
    <property type="match status" value="2"/>
</dbReference>
<evidence type="ECO:0000256" key="3">
    <source>
        <dbReference type="ARBA" id="ARBA00023004"/>
    </source>
</evidence>
<dbReference type="Pfam" id="PF12838">
    <property type="entry name" value="Fer4_7"/>
    <property type="match status" value="2"/>
</dbReference>
<dbReference type="GO" id="GO:0051539">
    <property type="term" value="F:4 iron, 4 sulfur cluster binding"/>
    <property type="evidence" value="ECO:0007669"/>
    <property type="project" value="UniProtKB-KW"/>
</dbReference>
<feature type="domain" description="4Fe-4S ferredoxin-type" evidence="6">
    <location>
        <begin position="46"/>
        <end position="75"/>
    </location>
</feature>
<dbReference type="PROSITE" id="PS00198">
    <property type="entry name" value="4FE4S_FER_1"/>
    <property type="match status" value="2"/>
</dbReference>
<keyword evidence="3" id="KW-0408">Iron</keyword>
<protein>
    <submittedName>
        <fullName evidence="7">4Fe-4S binding protein</fullName>
    </submittedName>
</protein>
<dbReference type="AlphaFoldDB" id="A0A6G7Y7U9"/>
<feature type="domain" description="4Fe-4S ferredoxin-type" evidence="6">
    <location>
        <begin position="11"/>
        <end position="45"/>
    </location>
</feature>
<dbReference type="PANTHER" id="PTHR24960:SF85">
    <property type="entry name" value="POLYFERREDOXIN PROTEIN VHUB"/>
    <property type="match status" value="1"/>
</dbReference>
<name>A0A6G7Y7U9_9ACTN</name>
<evidence type="ECO:0000259" key="6">
    <source>
        <dbReference type="PROSITE" id="PS51379"/>
    </source>
</evidence>